<evidence type="ECO:0000256" key="1">
    <source>
        <dbReference type="ARBA" id="ARBA00004613"/>
    </source>
</evidence>
<comment type="caution">
    <text evidence="5">The sequence shown here is derived from an EMBL/GenBank/DDBJ whole genome shotgun (WGS) entry which is preliminary data.</text>
</comment>
<name>A0ABW4IHF5_9SPHI</name>
<evidence type="ECO:0000313" key="5">
    <source>
        <dbReference type="EMBL" id="MFD1631799.1"/>
    </source>
</evidence>
<keyword evidence="3" id="KW-0732">Signal</keyword>
<dbReference type="InterPro" id="IPR055372">
    <property type="entry name" value="CBM96"/>
</dbReference>
<reference evidence="6" key="1">
    <citation type="journal article" date="2019" name="Int. J. Syst. Evol. Microbiol.">
        <title>The Global Catalogue of Microorganisms (GCM) 10K type strain sequencing project: providing services to taxonomists for standard genome sequencing and annotation.</title>
        <authorList>
            <consortium name="The Broad Institute Genomics Platform"/>
            <consortium name="The Broad Institute Genome Sequencing Center for Infectious Disease"/>
            <person name="Wu L."/>
            <person name="Ma J."/>
        </authorList>
    </citation>
    <scope>NUCLEOTIDE SEQUENCE [LARGE SCALE GENOMIC DNA]</scope>
    <source>
        <strain evidence="6">CCUG 53762</strain>
    </source>
</reference>
<protein>
    <submittedName>
        <fullName evidence="5">DNRLRE domain-containing protein</fullName>
    </submittedName>
</protein>
<dbReference type="Pfam" id="PF16184">
    <property type="entry name" value="Cadherin_3"/>
    <property type="match status" value="1"/>
</dbReference>
<dbReference type="SUPFAM" id="SSF82153">
    <property type="entry name" value="FAS1 domain"/>
    <property type="match status" value="1"/>
</dbReference>
<dbReference type="Pfam" id="PF24517">
    <property type="entry name" value="CBM96"/>
    <property type="match status" value="1"/>
</dbReference>
<organism evidence="5 6">
    <name type="scientific">Pseudopedobacter beijingensis</name>
    <dbReference type="NCBI Taxonomy" id="1207056"/>
    <lineage>
        <taxon>Bacteria</taxon>
        <taxon>Pseudomonadati</taxon>
        <taxon>Bacteroidota</taxon>
        <taxon>Sphingobacteriia</taxon>
        <taxon>Sphingobacteriales</taxon>
        <taxon>Sphingobacteriaceae</taxon>
        <taxon>Pseudopedobacter</taxon>
    </lineage>
</organism>
<dbReference type="Proteomes" id="UP001597118">
    <property type="component" value="Unassembled WGS sequence"/>
</dbReference>
<dbReference type="EMBL" id="JBHUDG010000050">
    <property type="protein sequence ID" value="MFD1631799.1"/>
    <property type="molecule type" value="Genomic_DNA"/>
</dbReference>
<sequence>MKRLKFIQSVFVAVIIVCMSSCEKFSLLKDAKTEHNPAGYQLLDKTMWEYLSENNFHENDSTNIGLYGRAVEQAGLRSLFDDNNVNLTVIIPQNASLKTFINNLGYSNIGDVPPIVLKNFLLNTIIDTRVRSFDLNIGQTNSYPSLSGDSLYLRRTASSSDEYILTVNASQTSNSQSTGVRSQNLEFKNGVAHVVKMVTHYIASTSFPDKPDESAVGYLTDTLYVSKDTYLGNGARKSTNFGSEDMITSKLANETGVNISYAKKMLVQLPVKAPTYAGGRIGSVKLEVYINKIEVSSRDSYVNFYECNNDDFNEMAVNWGNAPAFGSVPIGGLDAKGKLNTWQKVDISSHYISYLEQGKTFINIGAYTVADNGISFRSKEFNNGKFKSRIIMYNPGISILSPENINTVEVPLNSKVKVLTLDDLRFKGTDDKNISYAVTTLPQKGFLVINSLPATVNTSFTQEQIRKGVVKYLYNDDIAAADAFSLEARDFQGGIYDQIINMAVAIK</sequence>
<accession>A0ABW4IHF5</accession>
<dbReference type="NCBIfam" id="NF033679">
    <property type="entry name" value="DNRLRE_dom"/>
    <property type="match status" value="1"/>
</dbReference>
<dbReference type="InterPro" id="IPR000782">
    <property type="entry name" value="FAS1_domain"/>
</dbReference>
<proteinExistence type="predicted"/>
<gene>
    <name evidence="5" type="ORF">ACFSAH_18135</name>
</gene>
<comment type="subcellular location">
    <subcellularLocation>
        <location evidence="1">Secreted</location>
    </subcellularLocation>
</comment>
<dbReference type="Gene3D" id="2.30.180.10">
    <property type="entry name" value="FAS1 domain"/>
    <property type="match status" value="1"/>
</dbReference>
<keyword evidence="2" id="KW-0964">Secreted</keyword>
<dbReference type="InterPro" id="IPR036378">
    <property type="entry name" value="FAS1_dom_sf"/>
</dbReference>
<dbReference type="RefSeq" id="WP_379664165.1">
    <property type="nucleotide sequence ID" value="NZ_JBHUDG010000050.1"/>
</dbReference>
<evidence type="ECO:0000313" key="6">
    <source>
        <dbReference type="Proteomes" id="UP001597118"/>
    </source>
</evidence>
<evidence type="ECO:0000259" key="4">
    <source>
        <dbReference type="PROSITE" id="PS50213"/>
    </source>
</evidence>
<keyword evidence="6" id="KW-1185">Reference proteome</keyword>
<evidence type="ECO:0000256" key="2">
    <source>
        <dbReference type="ARBA" id="ARBA00022525"/>
    </source>
</evidence>
<dbReference type="PROSITE" id="PS50213">
    <property type="entry name" value="FAS1"/>
    <property type="match status" value="1"/>
</dbReference>
<evidence type="ECO:0000256" key="3">
    <source>
        <dbReference type="ARBA" id="ARBA00022729"/>
    </source>
</evidence>
<feature type="domain" description="FAS1" evidence="4">
    <location>
        <begin position="51"/>
        <end position="199"/>
    </location>
</feature>
<dbReference type="Pfam" id="PF02469">
    <property type="entry name" value="Fasciclin"/>
    <property type="match status" value="1"/>
</dbReference>